<dbReference type="InterPro" id="IPR001314">
    <property type="entry name" value="Peptidase_S1A"/>
</dbReference>
<dbReference type="InterPro" id="IPR043504">
    <property type="entry name" value="Peptidase_S1_PA_chymotrypsin"/>
</dbReference>
<dbReference type="GO" id="GO:0016787">
    <property type="term" value="F:hydrolase activity"/>
    <property type="evidence" value="ECO:0007669"/>
    <property type="project" value="UniProtKB-KW"/>
</dbReference>
<feature type="domain" description="Peptidase S1" evidence="7">
    <location>
        <begin position="40"/>
        <end position="273"/>
    </location>
</feature>
<dbReference type="PRINTS" id="PR00722">
    <property type="entry name" value="CHYMOTRYPSIN"/>
</dbReference>
<dbReference type="PANTHER" id="PTHR24276:SF97">
    <property type="entry name" value="GH13245P2-RELATED"/>
    <property type="match status" value="1"/>
</dbReference>
<dbReference type="Proteomes" id="UP001152321">
    <property type="component" value="Unassembled WGS sequence"/>
</dbReference>
<comment type="caution">
    <text evidence="8">The sequence shown here is derived from an EMBL/GenBank/DDBJ whole genome shotgun (WGS) entry which is preliminary data.</text>
</comment>
<gene>
    <name evidence="8" type="ORF">NWE73_00845</name>
</gene>
<evidence type="ECO:0000256" key="4">
    <source>
        <dbReference type="ARBA" id="ARBA00036320"/>
    </source>
</evidence>
<accession>A0ABT6DDL7</accession>
<feature type="chain" id="PRO_5046036862" description="trypsin" evidence="6">
    <location>
        <begin position="24"/>
        <end position="279"/>
    </location>
</feature>
<dbReference type="EC" id="3.4.21.4" evidence="5"/>
<dbReference type="InterPro" id="IPR001254">
    <property type="entry name" value="Trypsin_dom"/>
</dbReference>
<dbReference type="InterPro" id="IPR018114">
    <property type="entry name" value="TRYPSIN_HIS"/>
</dbReference>
<dbReference type="PROSITE" id="PS50240">
    <property type="entry name" value="TRYPSIN_DOM"/>
    <property type="match status" value="1"/>
</dbReference>
<organism evidence="8 9">
    <name type="scientific">Bdellovibrio svalbardensis</name>
    <dbReference type="NCBI Taxonomy" id="2972972"/>
    <lineage>
        <taxon>Bacteria</taxon>
        <taxon>Pseudomonadati</taxon>
        <taxon>Bdellovibrionota</taxon>
        <taxon>Bdellovibrionia</taxon>
        <taxon>Bdellovibrionales</taxon>
        <taxon>Pseudobdellovibrionaceae</taxon>
        <taxon>Bdellovibrio</taxon>
    </lineage>
</organism>
<name>A0ABT6DDL7_9BACT</name>
<sequence>MSFNKVLTSLAVSTCLFMLSACSGSPSSREVNPKLISSAIVGGAKVISSDLISKTTVAILISSFDRNHVESQYLCTGSLLRSGVILTAAHCVPPSDKHYDTRMYVVFTSDLDNLSDSDIRLVTDQVVHPKFGQSGPMGEDSNDIALLKYPGSFPQGYRAARLLPNDSLLKPKLTVTLAGYGLNDGITKATDNQLRKVDVILGQSFGDTEIILDQSNGKGACHGDSGGPAFVTIKGSLFLWGVISRGLGDDNCNSNGVYTKINSQHEFIDSALIKLGFRP</sequence>
<comment type="catalytic activity">
    <reaction evidence="4">
        <text>Preferential cleavage: Arg-|-Xaa, Lys-|-Xaa.</text>
        <dbReference type="EC" id="3.4.21.4"/>
    </reaction>
</comment>
<dbReference type="Gene3D" id="2.40.10.10">
    <property type="entry name" value="Trypsin-like serine proteases"/>
    <property type="match status" value="1"/>
</dbReference>
<keyword evidence="9" id="KW-1185">Reference proteome</keyword>
<dbReference type="PROSITE" id="PS51257">
    <property type="entry name" value="PROKAR_LIPOPROTEIN"/>
    <property type="match status" value="1"/>
</dbReference>
<proteinExistence type="inferred from homology"/>
<comment type="similarity">
    <text evidence="1">Belongs to the peptidase S1 family.</text>
</comment>
<dbReference type="InterPro" id="IPR050430">
    <property type="entry name" value="Peptidase_S1"/>
</dbReference>
<evidence type="ECO:0000256" key="3">
    <source>
        <dbReference type="ARBA" id="ARBA00023157"/>
    </source>
</evidence>
<dbReference type="SUPFAM" id="SSF50494">
    <property type="entry name" value="Trypsin-like serine proteases"/>
    <property type="match status" value="1"/>
</dbReference>
<dbReference type="PANTHER" id="PTHR24276">
    <property type="entry name" value="POLYSERASE-RELATED"/>
    <property type="match status" value="1"/>
</dbReference>
<evidence type="ECO:0000256" key="2">
    <source>
        <dbReference type="ARBA" id="ARBA00022757"/>
    </source>
</evidence>
<dbReference type="EMBL" id="JANRMI010000001">
    <property type="protein sequence ID" value="MDG0814888.1"/>
    <property type="molecule type" value="Genomic_DNA"/>
</dbReference>
<dbReference type="InterPro" id="IPR009003">
    <property type="entry name" value="Peptidase_S1_PA"/>
</dbReference>
<evidence type="ECO:0000313" key="9">
    <source>
        <dbReference type="Proteomes" id="UP001152321"/>
    </source>
</evidence>
<keyword evidence="2" id="KW-0222">Digestion</keyword>
<keyword evidence="6" id="KW-0732">Signal</keyword>
<evidence type="ECO:0000256" key="1">
    <source>
        <dbReference type="ARBA" id="ARBA00007664"/>
    </source>
</evidence>
<evidence type="ECO:0000313" key="8">
    <source>
        <dbReference type="EMBL" id="MDG0814888.1"/>
    </source>
</evidence>
<dbReference type="RefSeq" id="WP_277576370.1">
    <property type="nucleotide sequence ID" value="NZ_JANRMI010000001.1"/>
</dbReference>
<evidence type="ECO:0000256" key="5">
    <source>
        <dbReference type="ARBA" id="ARBA00038868"/>
    </source>
</evidence>
<reference evidence="8" key="1">
    <citation type="submission" date="2022-08" db="EMBL/GenBank/DDBJ databases">
        <title>Novel Bdellovibrio Species Isolated from Svalbard: Designation Bdellovibrio svalbardensis.</title>
        <authorList>
            <person name="Mitchell R.J."/>
            <person name="Choi S.Y."/>
        </authorList>
    </citation>
    <scope>NUCLEOTIDE SEQUENCE</scope>
    <source>
        <strain evidence="8">PAP01</strain>
    </source>
</reference>
<evidence type="ECO:0000256" key="6">
    <source>
        <dbReference type="SAM" id="SignalP"/>
    </source>
</evidence>
<dbReference type="SMART" id="SM00020">
    <property type="entry name" value="Tryp_SPc"/>
    <property type="match status" value="1"/>
</dbReference>
<protein>
    <recommendedName>
        <fullName evidence="5">trypsin</fullName>
        <ecNumber evidence="5">3.4.21.4</ecNumber>
    </recommendedName>
</protein>
<keyword evidence="3" id="KW-1015">Disulfide bond</keyword>
<dbReference type="PROSITE" id="PS00134">
    <property type="entry name" value="TRYPSIN_HIS"/>
    <property type="match status" value="1"/>
</dbReference>
<dbReference type="Pfam" id="PF00089">
    <property type="entry name" value="Trypsin"/>
    <property type="match status" value="1"/>
</dbReference>
<feature type="signal peptide" evidence="6">
    <location>
        <begin position="1"/>
        <end position="23"/>
    </location>
</feature>
<keyword evidence="8" id="KW-0378">Hydrolase</keyword>
<evidence type="ECO:0000259" key="7">
    <source>
        <dbReference type="PROSITE" id="PS50240"/>
    </source>
</evidence>